<dbReference type="EMBL" id="JBHSAQ010000016">
    <property type="protein sequence ID" value="MFC3960287.1"/>
    <property type="molecule type" value="Genomic_DNA"/>
</dbReference>
<keyword evidence="3" id="KW-1185">Reference proteome</keyword>
<evidence type="ECO:0000313" key="2">
    <source>
        <dbReference type="EMBL" id="MFC3960287.1"/>
    </source>
</evidence>
<evidence type="ECO:0000313" key="3">
    <source>
        <dbReference type="Proteomes" id="UP001595846"/>
    </source>
</evidence>
<name>A0ABD5NTJ3_9EURY</name>
<protein>
    <recommendedName>
        <fullName evidence="4">CARDB domain-containing protein</fullName>
    </recommendedName>
</protein>
<accession>A0ABD5NTJ3</accession>
<proteinExistence type="predicted"/>
<dbReference type="GeneID" id="73901659"/>
<feature type="region of interest" description="Disordered" evidence="1">
    <location>
        <begin position="19"/>
        <end position="42"/>
    </location>
</feature>
<dbReference type="AlphaFoldDB" id="A0ABD5NTJ3"/>
<dbReference type="Proteomes" id="UP001595846">
    <property type="component" value="Unassembled WGS sequence"/>
</dbReference>
<dbReference type="RefSeq" id="WP_256532565.1">
    <property type="nucleotide sequence ID" value="NZ_CP101824.1"/>
</dbReference>
<reference evidence="2 3" key="1">
    <citation type="journal article" date="2019" name="Int. J. Syst. Evol. Microbiol.">
        <title>The Global Catalogue of Microorganisms (GCM) 10K type strain sequencing project: providing services to taxonomists for standard genome sequencing and annotation.</title>
        <authorList>
            <consortium name="The Broad Institute Genomics Platform"/>
            <consortium name="The Broad Institute Genome Sequencing Center for Infectious Disease"/>
            <person name="Wu L."/>
            <person name="Ma J."/>
        </authorList>
    </citation>
    <scope>NUCLEOTIDE SEQUENCE [LARGE SCALE GENOMIC DNA]</scope>
    <source>
        <strain evidence="2 3">IBRC-M 10256</strain>
    </source>
</reference>
<comment type="caution">
    <text evidence="2">The sequence shown here is derived from an EMBL/GenBank/DDBJ whole genome shotgun (WGS) entry which is preliminary data.</text>
</comment>
<organism evidence="2 3">
    <name type="scientific">Halovivax cerinus</name>
    <dbReference type="NCBI Taxonomy" id="1487865"/>
    <lineage>
        <taxon>Archaea</taxon>
        <taxon>Methanobacteriati</taxon>
        <taxon>Methanobacteriota</taxon>
        <taxon>Stenosarchaea group</taxon>
        <taxon>Halobacteria</taxon>
        <taxon>Halobacteriales</taxon>
        <taxon>Natrialbaceae</taxon>
        <taxon>Halovivax</taxon>
    </lineage>
</organism>
<gene>
    <name evidence="2" type="ORF">ACFOUR_18195</name>
</gene>
<evidence type="ECO:0008006" key="4">
    <source>
        <dbReference type="Google" id="ProtNLM"/>
    </source>
</evidence>
<sequence length="432" mass="44731">MRRRAYLSCIGAAGVGGVGAVGPDRSESAPSGSIERLGSPDPLTVTPNSAVLFEVAVPDGVDPTAVDWDLDELSGGPLLDLSFVTGTAVRSARFESRGTYTLRASHDGTTVEWEVTVADDGRDPPRIDTLSTTPCPDETVGVSDSVAVVADAIDDEADLERLVWVEGRNYTVVAIHEIEGGSDSSTLSLEETPHWIEYGYPTVAYPVCADGRLGAGATSDGPAVRQPFALDVVETNAPVTAGDRFEATVSVANVGDMMMVGPNTQAVRLVVGDEVVDSRSVTLDWTESTTIALGYETYPVEQDVTFPVRVECSDDAVTREIDVTADDSSGGSERGSLSVSIAGTNAPVTGGQWLSTTATVSATGSGSASGPVELVVGGEVVGSTAVDVPDGGRSTVTLGYSTYPVRQDVTVTLVVRTPDDSASTSVRVYGTG</sequence>
<evidence type="ECO:0000256" key="1">
    <source>
        <dbReference type="SAM" id="MobiDB-lite"/>
    </source>
</evidence>